<protein>
    <submittedName>
        <fullName evidence="1">Uncharacterized protein</fullName>
    </submittedName>
</protein>
<dbReference type="EMBL" id="MU155136">
    <property type="protein sequence ID" value="KAF9485416.1"/>
    <property type="molecule type" value="Genomic_DNA"/>
</dbReference>
<organism evidence="1 2">
    <name type="scientific">Pholiota conissans</name>
    <dbReference type="NCBI Taxonomy" id="109636"/>
    <lineage>
        <taxon>Eukaryota</taxon>
        <taxon>Fungi</taxon>
        <taxon>Dikarya</taxon>
        <taxon>Basidiomycota</taxon>
        <taxon>Agaricomycotina</taxon>
        <taxon>Agaricomycetes</taxon>
        <taxon>Agaricomycetidae</taxon>
        <taxon>Agaricales</taxon>
        <taxon>Agaricineae</taxon>
        <taxon>Strophariaceae</taxon>
        <taxon>Pholiota</taxon>
    </lineage>
</organism>
<proteinExistence type="predicted"/>
<keyword evidence="2" id="KW-1185">Reference proteome</keyword>
<dbReference type="Proteomes" id="UP000807469">
    <property type="component" value="Unassembled WGS sequence"/>
</dbReference>
<sequence>MSMNTTPYDGVARLSLVILSPCFYTVISPATTSSPYPFRARPSYLDTCLRIARLSPFPTSSVNSWPAIHTV</sequence>
<name>A0A9P5ZGE1_9AGAR</name>
<accession>A0A9P5ZGE1</accession>
<evidence type="ECO:0000313" key="1">
    <source>
        <dbReference type="EMBL" id="KAF9485416.1"/>
    </source>
</evidence>
<gene>
    <name evidence="1" type="ORF">BDN70DRAFT_871468</name>
</gene>
<reference evidence="1" key="1">
    <citation type="submission" date="2020-11" db="EMBL/GenBank/DDBJ databases">
        <authorList>
            <consortium name="DOE Joint Genome Institute"/>
            <person name="Ahrendt S."/>
            <person name="Riley R."/>
            <person name="Andreopoulos W."/>
            <person name="Labutti K."/>
            <person name="Pangilinan J."/>
            <person name="Ruiz-Duenas F.J."/>
            <person name="Barrasa J.M."/>
            <person name="Sanchez-Garcia M."/>
            <person name="Camarero S."/>
            <person name="Miyauchi S."/>
            <person name="Serrano A."/>
            <person name="Linde D."/>
            <person name="Babiker R."/>
            <person name="Drula E."/>
            <person name="Ayuso-Fernandez I."/>
            <person name="Pacheco R."/>
            <person name="Padilla G."/>
            <person name="Ferreira P."/>
            <person name="Barriuso J."/>
            <person name="Kellner H."/>
            <person name="Castanera R."/>
            <person name="Alfaro M."/>
            <person name="Ramirez L."/>
            <person name="Pisabarro A.G."/>
            <person name="Kuo A."/>
            <person name="Tritt A."/>
            <person name="Lipzen A."/>
            <person name="He G."/>
            <person name="Yan M."/>
            <person name="Ng V."/>
            <person name="Cullen D."/>
            <person name="Martin F."/>
            <person name="Rosso M.-N."/>
            <person name="Henrissat B."/>
            <person name="Hibbett D."/>
            <person name="Martinez A.T."/>
            <person name="Grigoriev I.V."/>
        </authorList>
    </citation>
    <scope>NUCLEOTIDE SEQUENCE</scope>
    <source>
        <strain evidence="1">CIRM-BRFM 674</strain>
    </source>
</reference>
<dbReference type="AlphaFoldDB" id="A0A9P5ZGE1"/>
<comment type="caution">
    <text evidence="1">The sequence shown here is derived from an EMBL/GenBank/DDBJ whole genome shotgun (WGS) entry which is preliminary data.</text>
</comment>
<evidence type="ECO:0000313" key="2">
    <source>
        <dbReference type="Proteomes" id="UP000807469"/>
    </source>
</evidence>